<keyword evidence="1" id="KW-0805">Transcription regulation</keyword>
<evidence type="ECO:0000256" key="1">
    <source>
        <dbReference type="ARBA" id="ARBA00023015"/>
    </source>
</evidence>
<dbReference type="InterPro" id="IPR014710">
    <property type="entry name" value="RmlC-like_jellyroll"/>
</dbReference>
<evidence type="ECO:0000259" key="4">
    <source>
        <dbReference type="PROSITE" id="PS01124"/>
    </source>
</evidence>
<dbReference type="AlphaFoldDB" id="A0A157SR86"/>
<keyword evidence="2" id="KW-0238">DNA-binding</keyword>
<dbReference type="Gene3D" id="2.60.120.10">
    <property type="entry name" value="Jelly Rolls"/>
    <property type="match status" value="1"/>
</dbReference>
<dbReference type="InterPro" id="IPR009057">
    <property type="entry name" value="Homeodomain-like_sf"/>
</dbReference>
<dbReference type="Proteomes" id="UP000076848">
    <property type="component" value="Unassembled WGS sequence"/>
</dbReference>
<dbReference type="RefSeq" id="WP_066131732.1">
    <property type="nucleotide sequence ID" value="NZ_FKIF01000008.1"/>
</dbReference>
<feature type="domain" description="HTH araC/xylS-type" evidence="4">
    <location>
        <begin position="150"/>
        <end position="248"/>
    </location>
</feature>
<protein>
    <submittedName>
        <fullName evidence="5">AraC family transcriptional regulator</fullName>
    </submittedName>
</protein>
<dbReference type="SMART" id="SM00342">
    <property type="entry name" value="HTH_ARAC"/>
    <property type="match status" value="1"/>
</dbReference>
<gene>
    <name evidence="5" type="primary">rhaS_5</name>
    <name evidence="5" type="ORF">SAMEA3906486_04350</name>
</gene>
<evidence type="ECO:0000313" key="5">
    <source>
        <dbReference type="EMBL" id="SAI72917.1"/>
    </source>
</evidence>
<dbReference type="InterPro" id="IPR011051">
    <property type="entry name" value="RmlC_Cupin_sf"/>
</dbReference>
<name>A0A157SR86_9BORD</name>
<dbReference type="Gene3D" id="1.10.10.60">
    <property type="entry name" value="Homeodomain-like"/>
    <property type="match status" value="1"/>
</dbReference>
<evidence type="ECO:0000256" key="3">
    <source>
        <dbReference type="ARBA" id="ARBA00023163"/>
    </source>
</evidence>
<accession>A0A157SR86</accession>
<dbReference type="PROSITE" id="PS01124">
    <property type="entry name" value="HTH_ARAC_FAMILY_2"/>
    <property type="match status" value="1"/>
</dbReference>
<dbReference type="GO" id="GO:0003700">
    <property type="term" value="F:DNA-binding transcription factor activity"/>
    <property type="evidence" value="ECO:0007669"/>
    <property type="project" value="InterPro"/>
</dbReference>
<reference evidence="5 6" key="1">
    <citation type="submission" date="2016-04" db="EMBL/GenBank/DDBJ databases">
        <authorList>
            <consortium name="Pathogen Informatics"/>
        </authorList>
    </citation>
    <scope>NUCLEOTIDE SEQUENCE [LARGE SCALE GENOMIC DNA]</scope>
    <source>
        <strain evidence="5 6">H050680373</strain>
    </source>
</reference>
<dbReference type="InterPro" id="IPR018060">
    <property type="entry name" value="HTH_AraC"/>
</dbReference>
<sequence>MIDFDVLCNDRPHYGNGPHAHAEDMLFIPLEGAFSVTAGDRSAVISDGALWVVPGRCAHHVEASSAQRHLCYYADLASLEGGGFGQPRCMSMSSLLYDLVRLRRHFLPGHAVAIGLTRDALDRMILAEVGRIAAARPIALAADDTAAVLSAVKAYIARHLAEDLCCASLAQRFRLKERTLARWFSTKEGMSIGQYILEARLQEAARLLRTCDLPVADIQDAVGFASAAHFAFAVRKRFGVPPSGLRLEITNVINR</sequence>
<dbReference type="SUPFAM" id="SSF51182">
    <property type="entry name" value="RmlC-like cupins"/>
    <property type="match status" value="1"/>
</dbReference>
<keyword evidence="3" id="KW-0804">Transcription</keyword>
<dbReference type="EMBL" id="FKIF01000008">
    <property type="protein sequence ID" value="SAI72917.1"/>
    <property type="molecule type" value="Genomic_DNA"/>
</dbReference>
<dbReference type="PANTHER" id="PTHR46796:SF6">
    <property type="entry name" value="ARAC SUBFAMILY"/>
    <property type="match status" value="1"/>
</dbReference>
<evidence type="ECO:0000256" key="2">
    <source>
        <dbReference type="ARBA" id="ARBA00023125"/>
    </source>
</evidence>
<keyword evidence="6" id="KW-1185">Reference proteome</keyword>
<proteinExistence type="predicted"/>
<dbReference type="Pfam" id="PF12833">
    <property type="entry name" value="HTH_18"/>
    <property type="match status" value="1"/>
</dbReference>
<dbReference type="PANTHER" id="PTHR46796">
    <property type="entry name" value="HTH-TYPE TRANSCRIPTIONAL ACTIVATOR RHAS-RELATED"/>
    <property type="match status" value="1"/>
</dbReference>
<dbReference type="SUPFAM" id="SSF46689">
    <property type="entry name" value="Homeodomain-like"/>
    <property type="match status" value="2"/>
</dbReference>
<organism evidence="5 6">
    <name type="scientific">Bordetella ansorpii</name>
    <dbReference type="NCBI Taxonomy" id="288768"/>
    <lineage>
        <taxon>Bacteria</taxon>
        <taxon>Pseudomonadati</taxon>
        <taxon>Pseudomonadota</taxon>
        <taxon>Betaproteobacteria</taxon>
        <taxon>Burkholderiales</taxon>
        <taxon>Alcaligenaceae</taxon>
        <taxon>Bordetella</taxon>
    </lineage>
</organism>
<dbReference type="InterPro" id="IPR050204">
    <property type="entry name" value="AraC_XylS_family_regulators"/>
</dbReference>
<dbReference type="STRING" id="288768.SAMEA3906486_04350"/>
<dbReference type="GO" id="GO:0043565">
    <property type="term" value="F:sequence-specific DNA binding"/>
    <property type="evidence" value="ECO:0007669"/>
    <property type="project" value="InterPro"/>
</dbReference>
<evidence type="ECO:0000313" key="6">
    <source>
        <dbReference type="Proteomes" id="UP000076848"/>
    </source>
</evidence>